<feature type="transmembrane region" description="Helical" evidence="1">
    <location>
        <begin position="140"/>
        <end position="168"/>
    </location>
</feature>
<protein>
    <submittedName>
        <fullName evidence="2">Uncharacterized protein</fullName>
    </submittedName>
</protein>
<accession>A0A087DGZ1</accession>
<keyword evidence="1" id="KW-0472">Membrane</keyword>
<organism evidence="2 3">
    <name type="scientific">Bifidobacterium scardovii</name>
    <dbReference type="NCBI Taxonomy" id="158787"/>
    <lineage>
        <taxon>Bacteria</taxon>
        <taxon>Bacillati</taxon>
        <taxon>Actinomycetota</taxon>
        <taxon>Actinomycetes</taxon>
        <taxon>Bifidobacteriales</taxon>
        <taxon>Bifidobacteriaceae</taxon>
        <taxon>Bifidobacterium</taxon>
    </lineage>
</organism>
<reference evidence="2 3" key="1">
    <citation type="submission" date="2014-03" db="EMBL/GenBank/DDBJ databases">
        <title>Genomics of Bifidobacteria.</title>
        <authorList>
            <person name="Ventura M."/>
            <person name="Milani C."/>
            <person name="Lugli G.A."/>
        </authorList>
    </citation>
    <scope>NUCLEOTIDE SEQUENCE [LARGE SCALE GENOMIC DNA]</scope>
    <source>
        <strain evidence="2 3">LMG 21589</strain>
    </source>
</reference>
<dbReference type="Proteomes" id="UP000029033">
    <property type="component" value="Unassembled WGS sequence"/>
</dbReference>
<sequence>MNRADALKRPNRSDVAHGTGRASRQFTWNRAHWIGMVVLAMVLLLLQFGASAFAVVVSEADREAGSPDHFIWLTSMMTFWPLALGLANLILGLIRTGSLSFPLASTLIGPLAFGWTNLRFQPGYPYLTWPDWWALMRTDGLRLIGQTLSGMGMLLVFYATVAFICYAIGRYGLRELFVDPDPLTLNGRMLAWVRRDTIRFGCWLATAITYGLLLTLILDGSGPAAFAFALLINFVVPPALLVINGIYALRPDSLTHPWKSLLFPLVCTLVPAPMLMALITVYEDTCPVGSTCTLIGDRYLSWNSIDQVAHFVIVFAVASLLGFGVVWAVASAATRIAARRGRKTEPPRNQ</sequence>
<gene>
    <name evidence="2" type="ORF">BSCA_0846</name>
</gene>
<comment type="caution">
    <text evidence="2">The sequence shown here is derived from an EMBL/GenBank/DDBJ whole genome shotgun (WGS) entry which is preliminary data.</text>
</comment>
<evidence type="ECO:0000313" key="2">
    <source>
        <dbReference type="EMBL" id="KFI94791.1"/>
    </source>
</evidence>
<feature type="transmembrane region" description="Helical" evidence="1">
    <location>
        <begin position="261"/>
        <end position="282"/>
    </location>
</feature>
<dbReference type="eggNOG" id="ENOG502ZYDK">
    <property type="taxonomic scope" value="Bacteria"/>
</dbReference>
<evidence type="ECO:0000313" key="3">
    <source>
        <dbReference type="Proteomes" id="UP000029033"/>
    </source>
</evidence>
<dbReference type="STRING" id="158787.BSCA_0846"/>
<feature type="transmembrane region" description="Helical" evidence="1">
    <location>
        <begin position="198"/>
        <end position="218"/>
    </location>
</feature>
<feature type="transmembrane region" description="Helical" evidence="1">
    <location>
        <begin position="224"/>
        <end position="249"/>
    </location>
</feature>
<dbReference type="AlphaFoldDB" id="A0A087DGZ1"/>
<keyword evidence="3" id="KW-1185">Reference proteome</keyword>
<proteinExistence type="predicted"/>
<feature type="transmembrane region" description="Helical" evidence="1">
    <location>
        <begin position="101"/>
        <end position="120"/>
    </location>
</feature>
<evidence type="ECO:0000256" key="1">
    <source>
        <dbReference type="SAM" id="Phobius"/>
    </source>
</evidence>
<feature type="transmembrane region" description="Helical" evidence="1">
    <location>
        <begin position="33"/>
        <end position="58"/>
    </location>
</feature>
<keyword evidence="1" id="KW-1133">Transmembrane helix</keyword>
<name>A0A087DGZ1_9BIFI</name>
<keyword evidence="1" id="KW-0812">Transmembrane</keyword>
<dbReference type="EMBL" id="JGZO01000006">
    <property type="protein sequence ID" value="KFI94791.1"/>
    <property type="molecule type" value="Genomic_DNA"/>
</dbReference>
<feature type="transmembrane region" description="Helical" evidence="1">
    <location>
        <begin position="308"/>
        <end position="333"/>
    </location>
</feature>
<feature type="transmembrane region" description="Helical" evidence="1">
    <location>
        <begin position="70"/>
        <end position="94"/>
    </location>
</feature>